<feature type="compositionally biased region" description="Low complexity" evidence="5">
    <location>
        <begin position="15"/>
        <end position="35"/>
    </location>
</feature>
<evidence type="ECO:0008006" key="8">
    <source>
        <dbReference type="Google" id="ProtNLM"/>
    </source>
</evidence>
<feature type="compositionally biased region" description="Basic residues" evidence="5">
    <location>
        <begin position="36"/>
        <end position="48"/>
    </location>
</feature>
<organism evidence="6 7">
    <name type="scientific">Pythium oligandrum</name>
    <name type="common">Mycoparasitic fungus</name>
    <dbReference type="NCBI Taxonomy" id="41045"/>
    <lineage>
        <taxon>Eukaryota</taxon>
        <taxon>Sar</taxon>
        <taxon>Stramenopiles</taxon>
        <taxon>Oomycota</taxon>
        <taxon>Peronosporomycetes</taxon>
        <taxon>Pythiales</taxon>
        <taxon>Pythiaceae</taxon>
        <taxon>Pythium</taxon>
    </lineage>
</organism>
<dbReference type="PANTHER" id="PTHR13408:SF0">
    <property type="entry name" value="DNA-DIRECTED RNA POLYMERASE III SUBUNIT RPC4"/>
    <property type="match status" value="1"/>
</dbReference>
<dbReference type="EMBL" id="SPLM01000144">
    <property type="protein sequence ID" value="TMW57487.1"/>
    <property type="molecule type" value="Genomic_DNA"/>
</dbReference>
<feature type="compositionally biased region" description="Basic and acidic residues" evidence="5">
    <location>
        <begin position="78"/>
        <end position="98"/>
    </location>
</feature>
<keyword evidence="2" id="KW-0240">DNA-directed RNA polymerase</keyword>
<dbReference type="Proteomes" id="UP000794436">
    <property type="component" value="Unassembled WGS sequence"/>
</dbReference>
<protein>
    <recommendedName>
        <fullName evidence="8">RNA polymerase III RPC4</fullName>
    </recommendedName>
</protein>
<dbReference type="GO" id="GO:0003677">
    <property type="term" value="F:DNA binding"/>
    <property type="evidence" value="ECO:0007669"/>
    <property type="project" value="InterPro"/>
</dbReference>
<dbReference type="Pfam" id="PF05132">
    <property type="entry name" value="RNA_pol_Rpc4"/>
    <property type="match status" value="1"/>
</dbReference>
<evidence type="ECO:0000313" key="6">
    <source>
        <dbReference type="EMBL" id="TMW57487.1"/>
    </source>
</evidence>
<dbReference type="OrthoDB" id="5836119at2759"/>
<proteinExistence type="predicted"/>
<dbReference type="AlphaFoldDB" id="A0A8K1C6K7"/>
<feature type="compositionally biased region" description="Low complexity" evidence="5">
    <location>
        <begin position="122"/>
        <end position="141"/>
    </location>
</feature>
<reference evidence="6" key="1">
    <citation type="submission" date="2019-03" db="EMBL/GenBank/DDBJ databases">
        <title>Long read genome sequence of the mycoparasitic Pythium oligandrum ATCC 38472 isolated from sugarbeet rhizosphere.</title>
        <authorList>
            <person name="Gaulin E."/>
        </authorList>
    </citation>
    <scope>NUCLEOTIDE SEQUENCE</scope>
    <source>
        <strain evidence="6">ATCC 38472_TT</strain>
    </source>
</reference>
<name>A0A8K1C6K7_PYTOL</name>
<keyword evidence="3" id="KW-0804">Transcription</keyword>
<evidence type="ECO:0000256" key="3">
    <source>
        <dbReference type="ARBA" id="ARBA00023163"/>
    </source>
</evidence>
<gene>
    <name evidence="6" type="ORF">Poli38472_003412</name>
</gene>
<evidence type="ECO:0000313" key="7">
    <source>
        <dbReference type="Proteomes" id="UP000794436"/>
    </source>
</evidence>
<evidence type="ECO:0000256" key="5">
    <source>
        <dbReference type="SAM" id="MobiDB-lite"/>
    </source>
</evidence>
<comment type="subcellular location">
    <subcellularLocation>
        <location evidence="1">Nucleus</location>
    </subcellularLocation>
</comment>
<dbReference type="PANTHER" id="PTHR13408">
    <property type="entry name" value="DNA-DIRECTED RNA POLYMERASE III"/>
    <property type="match status" value="1"/>
</dbReference>
<feature type="compositionally biased region" description="Basic and acidic residues" evidence="5">
    <location>
        <begin position="1"/>
        <end position="13"/>
    </location>
</feature>
<keyword evidence="4" id="KW-0539">Nucleus</keyword>
<keyword evidence="7" id="KW-1185">Reference proteome</keyword>
<evidence type="ECO:0000256" key="1">
    <source>
        <dbReference type="ARBA" id="ARBA00004123"/>
    </source>
</evidence>
<evidence type="ECO:0000256" key="4">
    <source>
        <dbReference type="ARBA" id="ARBA00023242"/>
    </source>
</evidence>
<feature type="region of interest" description="Disordered" evidence="5">
    <location>
        <begin position="1"/>
        <end position="141"/>
    </location>
</feature>
<dbReference type="GO" id="GO:0005666">
    <property type="term" value="C:RNA polymerase III complex"/>
    <property type="evidence" value="ECO:0007669"/>
    <property type="project" value="InterPro"/>
</dbReference>
<comment type="caution">
    <text evidence="6">The sequence shown here is derived from an EMBL/GenBank/DDBJ whole genome shotgun (WGS) entry which is preliminary data.</text>
</comment>
<accession>A0A8K1C6K7</accession>
<sequence>MAERNDEMMRTRIDASSSRLTSLRTATADATAAAARRPKFVPKAARRRSTADGEGGEEGAPAASSERPQPGQHKPAHRAGDLTRDRGRGGRGSADGRGRGRGRGRGANLPQGRVTFVGTLSGGSSFSSGGSTAPRASAPAKPVAAADGVGISVLDDEDGTLQDEFNGMEIEEQWPPTMKSVMEPMTLSFARRPEPSNSGAIFCDESGQIVLPNDTLLYLQLPTTLPLASATRVGTPADEAKEPETKPVNKFAVASEAVDAPVKKEEELTEEVSIDRSEDQIYDKSIATAPGGFVGKLVIHRSGKTVLMLGDKKFDVAAAHTPAFTEEVYSIDSTEQQLCMLGSVDRHLVVTPDFDALLG</sequence>
<evidence type="ECO:0000256" key="2">
    <source>
        <dbReference type="ARBA" id="ARBA00022478"/>
    </source>
</evidence>
<dbReference type="InterPro" id="IPR007811">
    <property type="entry name" value="RPC4"/>
</dbReference>
<dbReference type="GO" id="GO:0042797">
    <property type="term" value="P:tRNA transcription by RNA polymerase III"/>
    <property type="evidence" value="ECO:0007669"/>
    <property type="project" value="TreeGrafter"/>
</dbReference>